<evidence type="ECO:0008006" key="3">
    <source>
        <dbReference type="Google" id="ProtNLM"/>
    </source>
</evidence>
<gene>
    <name evidence="1" type="ORF">TH63_05165</name>
</gene>
<accession>A0A0H4W418</accession>
<dbReference type="EMBL" id="CP010777">
    <property type="protein sequence ID" value="AKQ45161.1"/>
    <property type="molecule type" value="Genomic_DNA"/>
</dbReference>
<reference evidence="1 2" key="1">
    <citation type="submission" date="2015-01" db="EMBL/GenBank/DDBJ databases">
        <title>Rufibacter sp./DG31D/ whole genome sequencing.</title>
        <authorList>
            <person name="Kim M.K."/>
            <person name="Srinivasan S."/>
            <person name="Lee J.-J."/>
        </authorList>
    </citation>
    <scope>NUCLEOTIDE SEQUENCE [LARGE SCALE GENOMIC DNA]</scope>
    <source>
        <strain evidence="1 2">DG31D</strain>
    </source>
</reference>
<dbReference type="OrthoDB" id="1440109at2"/>
<organism evidence="1 2">
    <name type="scientific">Rufibacter radiotolerans</name>
    <dbReference type="NCBI Taxonomy" id="1379910"/>
    <lineage>
        <taxon>Bacteria</taxon>
        <taxon>Pseudomonadati</taxon>
        <taxon>Bacteroidota</taxon>
        <taxon>Cytophagia</taxon>
        <taxon>Cytophagales</taxon>
        <taxon>Hymenobacteraceae</taxon>
        <taxon>Rufibacter</taxon>
    </lineage>
</organism>
<dbReference type="Proteomes" id="UP000036458">
    <property type="component" value="Chromosome"/>
</dbReference>
<evidence type="ECO:0000313" key="2">
    <source>
        <dbReference type="Proteomes" id="UP000036458"/>
    </source>
</evidence>
<sequence length="129" mass="14705">MEAKAKAQASQLFYEAVDKLNRAKEEYYKPEEDLMAYLVCKNAQFSIENFLRGYLLHNGVDPGENATMSTLFEACKRINQGFEQVDLTALHCKNENVDTRFCNDAPRACNCLHVSTTLESFLRKENVIA</sequence>
<dbReference type="RefSeq" id="WP_048920010.1">
    <property type="nucleotide sequence ID" value="NZ_CP010777.1"/>
</dbReference>
<name>A0A0H4W418_9BACT</name>
<dbReference type="PATRIC" id="fig|1379910.4.peg.1126"/>
<keyword evidence="2" id="KW-1185">Reference proteome</keyword>
<proteinExistence type="predicted"/>
<dbReference type="KEGG" id="ruf:TH63_05165"/>
<protein>
    <recommendedName>
        <fullName evidence="3">HEPN domain-containing protein</fullName>
    </recommendedName>
</protein>
<evidence type="ECO:0000313" key="1">
    <source>
        <dbReference type="EMBL" id="AKQ45161.1"/>
    </source>
</evidence>
<dbReference type="AlphaFoldDB" id="A0A0H4W418"/>